<feature type="transmembrane region" description="Helical" evidence="1">
    <location>
        <begin position="6"/>
        <end position="26"/>
    </location>
</feature>
<protein>
    <submittedName>
        <fullName evidence="2">Uncharacterized protein</fullName>
    </submittedName>
</protein>
<name>A0ABV2RUZ9_BRAJP</name>
<accession>A0ABV2RUZ9</accession>
<gene>
    <name evidence="2" type="ORF">ABIF63_004859</name>
</gene>
<dbReference type="Proteomes" id="UP001549291">
    <property type="component" value="Unassembled WGS sequence"/>
</dbReference>
<proteinExistence type="predicted"/>
<feature type="transmembrane region" description="Helical" evidence="1">
    <location>
        <begin position="33"/>
        <end position="54"/>
    </location>
</feature>
<evidence type="ECO:0000313" key="3">
    <source>
        <dbReference type="Proteomes" id="UP001549291"/>
    </source>
</evidence>
<reference evidence="2 3" key="1">
    <citation type="submission" date="2024-06" db="EMBL/GenBank/DDBJ databases">
        <title>Genomic Encyclopedia of Type Strains, Phase V (KMG-V): Genome sequencing to study the core and pangenomes of soil and plant-associated prokaryotes.</title>
        <authorList>
            <person name="Whitman W."/>
        </authorList>
    </citation>
    <scope>NUCLEOTIDE SEQUENCE [LARGE SCALE GENOMIC DNA]</scope>
    <source>
        <strain evidence="2 3">USDA 160</strain>
    </source>
</reference>
<keyword evidence="1" id="KW-1133">Transmembrane helix</keyword>
<sequence length="160" mass="17664">MDPFWVWMAVAVVLAFVFVLMAVRLLAMRKVGLRFFVLMGGVGALLLISILLMVSTISNARAVGSQYAESPLKPWFDTLRSALGPCCSDADGYAISDADWESRDGRYRVRIPRSNEEADKNVLIWVDVPDAALITVPNRAGTTMMVCELSARTYGGQWTL</sequence>
<dbReference type="EMBL" id="JBEPTQ010000002">
    <property type="protein sequence ID" value="MET4720753.1"/>
    <property type="molecule type" value="Genomic_DNA"/>
</dbReference>
<evidence type="ECO:0000313" key="2">
    <source>
        <dbReference type="EMBL" id="MET4720753.1"/>
    </source>
</evidence>
<comment type="caution">
    <text evidence="2">The sequence shown here is derived from an EMBL/GenBank/DDBJ whole genome shotgun (WGS) entry which is preliminary data.</text>
</comment>
<organism evidence="2 3">
    <name type="scientific">Bradyrhizobium japonicum</name>
    <dbReference type="NCBI Taxonomy" id="375"/>
    <lineage>
        <taxon>Bacteria</taxon>
        <taxon>Pseudomonadati</taxon>
        <taxon>Pseudomonadota</taxon>
        <taxon>Alphaproteobacteria</taxon>
        <taxon>Hyphomicrobiales</taxon>
        <taxon>Nitrobacteraceae</taxon>
        <taxon>Bradyrhizobium</taxon>
    </lineage>
</organism>
<evidence type="ECO:0000256" key="1">
    <source>
        <dbReference type="SAM" id="Phobius"/>
    </source>
</evidence>
<keyword evidence="3" id="KW-1185">Reference proteome</keyword>
<keyword evidence="1" id="KW-0812">Transmembrane</keyword>
<keyword evidence="1" id="KW-0472">Membrane</keyword>